<evidence type="ECO:0000313" key="5">
    <source>
        <dbReference type="EMBL" id="WAH37131.1"/>
    </source>
</evidence>
<reference evidence="5" key="1">
    <citation type="submission" date="2022-08" db="EMBL/GenBank/DDBJ databases">
        <title>Alicyclobacillus dauci DSM2870, complete genome.</title>
        <authorList>
            <person name="Wang Q."/>
            <person name="Cai R."/>
            <person name="Wang Z."/>
        </authorList>
    </citation>
    <scope>NUCLEOTIDE SEQUENCE</scope>
    <source>
        <strain evidence="5">DSM 28700</strain>
    </source>
</reference>
<protein>
    <recommendedName>
        <fullName evidence="3">Tautomerase</fullName>
        <ecNumber evidence="3">5.3.2.-</ecNumber>
    </recommendedName>
</protein>
<dbReference type="InterPro" id="IPR014347">
    <property type="entry name" value="Tautomerase/MIF_sf"/>
</dbReference>
<dbReference type="Gene3D" id="3.30.429.10">
    <property type="entry name" value="Macrophage Migration Inhibitory Factor"/>
    <property type="match status" value="1"/>
</dbReference>
<sequence length="66" mass="7333">MPLVTIQLIHGRDQEKIAKMISNVSKAISESLEEPIEKVRVAVHEVPTSHFGIAGNTVKKIREQSN</sequence>
<dbReference type="NCBIfam" id="TIGR00013">
    <property type="entry name" value="taut"/>
    <property type="match status" value="1"/>
</dbReference>
<dbReference type="PANTHER" id="PTHR35530:SF1">
    <property type="entry name" value="2-HYDROXYMUCONATE TAUTOMERASE"/>
    <property type="match status" value="1"/>
</dbReference>
<accession>A0ABY6Z490</accession>
<dbReference type="InterPro" id="IPR004370">
    <property type="entry name" value="4-OT-like_dom"/>
</dbReference>
<evidence type="ECO:0000256" key="1">
    <source>
        <dbReference type="ARBA" id="ARBA00006723"/>
    </source>
</evidence>
<dbReference type="RefSeq" id="WP_268044576.1">
    <property type="nucleotide sequence ID" value="NZ_CP104064.1"/>
</dbReference>
<evidence type="ECO:0000259" key="4">
    <source>
        <dbReference type="Pfam" id="PF01361"/>
    </source>
</evidence>
<evidence type="ECO:0000256" key="2">
    <source>
        <dbReference type="ARBA" id="ARBA00023235"/>
    </source>
</evidence>
<feature type="domain" description="4-oxalocrotonate tautomerase-like" evidence="4">
    <location>
        <begin position="2"/>
        <end position="60"/>
    </location>
</feature>
<proteinExistence type="inferred from homology"/>
<gene>
    <name evidence="5" type="ORF">NZD86_00690</name>
</gene>
<evidence type="ECO:0000256" key="3">
    <source>
        <dbReference type="RuleBase" id="RU362032"/>
    </source>
</evidence>
<comment type="similarity">
    <text evidence="1 3">Belongs to the 4-oxalocrotonate tautomerase family.</text>
</comment>
<keyword evidence="2 3" id="KW-0413">Isomerase</keyword>
<dbReference type="Pfam" id="PF01361">
    <property type="entry name" value="Tautomerase"/>
    <property type="match status" value="1"/>
</dbReference>
<organism evidence="5 6">
    <name type="scientific">Alicyclobacillus dauci</name>
    <dbReference type="NCBI Taxonomy" id="1475485"/>
    <lineage>
        <taxon>Bacteria</taxon>
        <taxon>Bacillati</taxon>
        <taxon>Bacillota</taxon>
        <taxon>Bacilli</taxon>
        <taxon>Bacillales</taxon>
        <taxon>Alicyclobacillaceae</taxon>
        <taxon>Alicyclobacillus</taxon>
    </lineage>
</organism>
<keyword evidence="6" id="KW-1185">Reference proteome</keyword>
<dbReference type="EC" id="5.3.2.-" evidence="3"/>
<dbReference type="PANTHER" id="PTHR35530">
    <property type="entry name" value="TAUTOMERASE-RELATED"/>
    <property type="match status" value="1"/>
</dbReference>
<evidence type="ECO:0000313" key="6">
    <source>
        <dbReference type="Proteomes" id="UP001164803"/>
    </source>
</evidence>
<dbReference type="EMBL" id="CP104064">
    <property type="protein sequence ID" value="WAH37131.1"/>
    <property type="molecule type" value="Genomic_DNA"/>
</dbReference>
<dbReference type="Proteomes" id="UP001164803">
    <property type="component" value="Chromosome"/>
</dbReference>
<dbReference type="SUPFAM" id="SSF55331">
    <property type="entry name" value="Tautomerase/MIF"/>
    <property type="match status" value="1"/>
</dbReference>
<name>A0ABY6Z490_9BACL</name>
<dbReference type="InterPro" id="IPR018191">
    <property type="entry name" value="4-OT"/>
</dbReference>